<reference evidence="3" key="1">
    <citation type="journal article" date="2002" name="Science">
        <title>The draft genome of Ciona intestinalis: insights into chordate and vertebrate origins.</title>
        <authorList>
            <person name="Dehal P."/>
            <person name="Satou Y."/>
            <person name="Campbell R.K."/>
            <person name="Chapman J."/>
            <person name="Degnan B."/>
            <person name="De Tomaso A."/>
            <person name="Davidson B."/>
            <person name="Di Gregorio A."/>
            <person name="Gelpke M."/>
            <person name="Goodstein D.M."/>
            <person name="Harafuji N."/>
            <person name="Hastings K.E."/>
            <person name="Ho I."/>
            <person name="Hotta K."/>
            <person name="Huang W."/>
            <person name="Kawashima T."/>
            <person name="Lemaire P."/>
            <person name="Martinez D."/>
            <person name="Meinertzhagen I.A."/>
            <person name="Necula S."/>
            <person name="Nonaka M."/>
            <person name="Putnam N."/>
            <person name="Rash S."/>
            <person name="Saiga H."/>
            <person name="Satake M."/>
            <person name="Terry A."/>
            <person name="Yamada L."/>
            <person name="Wang H.G."/>
            <person name="Awazu S."/>
            <person name="Azumi K."/>
            <person name="Boore J."/>
            <person name="Branno M."/>
            <person name="Chin-Bow S."/>
            <person name="DeSantis R."/>
            <person name="Doyle S."/>
            <person name="Francino P."/>
            <person name="Keys D.N."/>
            <person name="Haga S."/>
            <person name="Hayashi H."/>
            <person name="Hino K."/>
            <person name="Imai K.S."/>
            <person name="Inaba K."/>
            <person name="Kano S."/>
            <person name="Kobayashi K."/>
            <person name="Kobayashi M."/>
            <person name="Lee B.I."/>
            <person name="Makabe K.W."/>
            <person name="Manohar C."/>
            <person name="Matassi G."/>
            <person name="Medina M."/>
            <person name="Mochizuki Y."/>
            <person name="Mount S."/>
            <person name="Morishita T."/>
            <person name="Miura S."/>
            <person name="Nakayama A."/>
            <person name="Nishizaka S."/>
            <person name="Nomoto H."/>
            <person name="Ohta F."/>
            <person name="Oishi K."/>
            <person name="Rigoutsos I."/>
            <person name="Sano M."/>
            <person name="Sasaki A."/>
            <person name="Sasakura Y."/>
            <person name="Shoguchi E."/>
            <person name="Shin-i T."/>
            <person name="Spagnuolo A."/>
            <person name="Stainier D."/>
            <person name="Suzuki M.M."/>
            <person name="Tassy O."/>
            <person name="Takatori N."/>
            <person name="Tokuoka M."/>
            <person name="Yagi K."/>
            <person name="Yoshizaki F."/>
            <person name="Wada S."/>
            <person name="Zhang C."/>
            <person name="Hyatt P.D."/>
            <person name="Larimer F."/>
            <person name="Detter C."/>
            <person name="Doggett N."/>
            <person name="Glavina T."/>
            <person name="Hawkins T."/>
            <person name="Richardson P."/>
            <person name="Lucas S."/>
            <person name="Kohara Y."/>
            <person name="Levine M."/>
            <person name="Satoh N."/>
            <person name="Rokhsar D.S."/>
        </authorList>
    </citation>
    <scope>NUCLEOTIDE SEQUENCE [LARGE SCALE GENOMIC DNA]</scope>
</reference>
<dbReference type="Ensembl" id="ENSCINT00000027985.2">
    <property type="protein sequence ID" value="ENSCINP00000027739.2"/>
    <property type="gene ID" value="ENSCING00000015791.2"/>
</dbReference>
<keyword evidence="1" id="KW-0812">Transmembrane</keyword>
<protein>
    <submittedName>
        <fullName evidence="2">Uncharacterized protein</fullName>
    </submittedName>
</protein>
<sequence length="152" mass="17981">MQTRSYNTHISRYLMNCNAGMFVLHHNRCNELRHVRLVDKLLTGSGSNWEMTDKNQASLRKFRKTLHMAVCLLWNLLGMLCLLAEQSMFLFDFSVQFRNEHCSLQNYPIQNIPDMAFGCKVAIENLLLERHLNRCYLQVSKVGFWFVFHLHK</sequence>
<reference evidence="2" key="4">
    <citation type="submission" date="2025-09" db="UniProtKB">
        <authorList>
            <consortium name="Ensembl"/>
        </authorList>
    </citation>
    <scope>IDENTIFICATION</scope>
</reference>
<dbReference type="EMBL" id="EAAA01002242">
    <property type="status" value="NOT_ANNOTATED_CDS"/>
    <property type="molecule type" value="Genomic_DNA"/>
</dbReference>
<reference evidence="2" key="2">
    <citation type="journal article" date="2008" name="Genome Biol.">
        <title>Improved genome assembly and evidence-based global gene model set for the chordate Ciona intestinalis: new insight into intron and operon populations.</title>
        <authorList>
            <person name="Satou Y."/>
            <person name="Mineta K."/>
            <person name="Ogasawara M."/>
            <person name="Sasakura Y."/>
            <person name="Shoguchi E."/>
            <person name="Ueno K."/>
            <person name="Yamada L."/>
            <person name="Matsumoto J."/>
            <person name="Wasserscheid J."/>
            <person name="Dewar K."/>
            <person name="Wiley G.B."/>
            <person name="Macmil S.L."/>
            <person name="Roe B.A."/>
            <person name="Zeller R.W."/>
            <person name="Hastings K.E."/>
            <person name="Lemaire P."/>
            <person name="Lindquist E."/>
            <person name="Endo T."/>
            <person name="Hotta K."/>
            <person name="Inaba K."/>
        </authorList>
    </citation>
    <scope>NUCLEOTIDE SEQUENCE [LARGE SCALE GENOMIC DNA]</scope>
    <source>
        <strain evidence="2">wild type</strain>
    </source>
</reference>
<keyword evidence="1" id="KW-0472">Membrane</keyword>
<dbReference type="InParanoid" id="F6SJ71"/>
<evidence type="ECO:0000313" key="2">
    <source>
        <dbReference type="Ensembl" id="ENSCINP00000027739.2"/>
    </source>
</evidence>
<accession>F6SJ71</accession>
<dbReference type="HOGENOM" id="CLU_1721708_0_0_1"/>
<dbReference type="Proteomes" id="UP000008144">
    <property type="component" value="Chromosome 6"/>
</dbReference>
<keyword evidence="3" id="KW-1185">Reference proteome</keyword>
<feature type="transmembrane region" description="Helical" evidence="1">
    <location>
        <begin position="66"/>
        <end position="91"/>
    </location>
</feature>
<dbReference type="AlphaFoldDB" id="F6SJ71"/>
<proteinExistence type="predicted"/>
<evidence type="ECO:0000313" key="3">
    <source>
        <dbReference type="Proteomes" id="UP000008144"/>
    </source>
</evidence>
<evidence type="ECO:0000256" key="1">
    <source>
        <dbReference type="SAM" id="Phobius"/>
    </source>
</evidence>
<organism evidence="2 3">
    <name type="scientific">Ciona intestinalis</name>
    <name type="common">Transparent sea squirt</name>
    <name type="synonym">Ascidia intestinalis</name>
    <dbReference type="NCBI Taxonomy" id="7719"/>
    <lineage>
        <taxon>Eukaryota</taxon>
        <taxon>Metazoa</taxon>
        <taxon>Chordata</taxon>
        <taxon>Tunicata</taxon>
        <taxon>Ascidiacea</taxon>
        <taxon>Phlebobranchia</taxon>
        <taxon>Cionidae</taxon>
        <taxon>Ciona</taxon>
    </lineage>
</organism>
<keyword evidence="1" id="KW-1133">Transmembrane helix</keyword>
<name>F6SJ71_CIOIN</name>
<reference evidence="2" key="3">
    <citation type="submission" date="2025-08" db="UniProtKB">
        <authorList>
            <consortium name="Ensembl"/>
        </authorList>
    </citation>
    <scope>IDENTIFICATION</scope>
</reference>